<reference evidence="6 9" key="2">
    <citation type="submission" date="2022-05" db="EMBL/GenBank/DDBJ databases">
        <title>Genome Sequencing of Bee-Associated Microbes.</title>
        <authorList>
            <person name="Dunlap C."/>
        </authorList>
    </citation>
    <scope>NUCLEOTIDE SEQUENCE [LARGE SCALE GENOMIC DNA]</scope>
    <source>
        <strain evidence="6 9">NRRL B-14613</strain>
    </source>
</reference>
<dbReference type="CDD" id="cd03255">
    <property type="entry name" value="ABC_MJ0796_LolCDE_FtsE"/>
    <property type="match status" value="1"/>
</dbReference>
<dbReference type="InterPro" id="IPR017871">
    <property type="entry name" value="ABC_transporter-like_CS"/>
</dbReference>
<keyword evidence="4 7" id="KW-0067">ATP-binding</keyword>
<evidence type="ECO:0000313" key="8">
    <source>
        <dbReference type="Proteomes" id="UP000315377"/>
    </source>
</evidence>
<dbReference type="Proteomes" id="UP001209276">
    <property type="component" value="Unassembled WGS sequence"/>
</dbReference>
<dbReference type="AlphaFoldDB" id="A0AAP9IZC0"/>
<sequence>MKPIVQAFNIFKGYETEGEHLGILKGISAAFHKGEVISIMGPSGSGKSTFLGILGTLDLPTNGHLFIQSQDVTHLTETQLASYRANKIGFVFQSYNLISTMTALENVMLPMMSTKGKNRRQMQQRARELLELVGMKERMHHLPTRLSGGQQQRVAIARALANDPLVVIADEPTGNLDRKTGELILDLIFSLRDRLHMTFILATHDSHVASMSDRVIHLSDGMIQQEIVNFQKRT</sequence>
<dbReference type="GO" id="GO:0098796">
    <property type="term" value="C:membrane protein complex"/>
    <property type="evidence" value="ECO:0007669"/>
    <property type="project" value="UniProtKB-ARBA"/>
</dbReference>
<proteinExistence type="inferred from homology"/>
<evidence type="ECO:0000313" key="9">
    <source>
        <dbReference type="Proteomes" id="UP001209276"/>
    </source>
</evidence>
<comment type="similarity">
    <text evidence="1">Belongs to the ABC transporter superfamily.</text>
</comment>
<gene>
    <name evidence="7" type="ORF">FLT43_00925</name>
    <name evidence="6" type="ORF">M5W83_05535</name>
</gene>
<evidence type="ECO:0000256" key="4">
    <source>
        <dbReference type="ARBA" id="ARBA00022840"/>
    </source>
</evidence>
<dbReference type="Pfam" id="PF00005">
    <property type="entry name" value="ABC_tran"/>
    <property type="match status" value="1"/>
</dbReference>
<dbReference type="GeneID" id="76994557"/>
<dbReference type="EMBL" id="CP041405">
    <property type="protein sequence ID" value="QDM42231.1"/>
    <property type="molecule type" value="Genomic_DNA"/>
</dbReference>
<dbReference type="PROSITE" id="PS00211">
    <property type="entry name" value="ABC_TRANSPORTER_1"/>
    <property type="match status" value="1"/>
</dbReference>
<dbReference type="InterPro" id="IPR017911">
    <property type="entry name" value="MacB-like_ATP-bd"/>
</dbReference>
<dbReference type="GO" id="GO:0022857">
    <property type="term" value="F:transmembrane transporter activity"/>
    <property type="evidence" value="ECO:0007669"/>
    <property type="project" value="UniProtKB-ARBA"/>
</dbReference>
<dbReference type="SMART" id="SM00382">
    <property type="entry name" value="AAA"/>
    <property type="match status" value="1"/>
</dbReference>
<evidence type="ECO:0000313" key="7">
    <source>
        <dbReference type="EMBL" id="QDM42231.1"/>
    </source>
</evidence>
<keyword evidence="3" id="KW-0547">Nucleotide-binding</keyword>
<dbReference type="GO" id="GO:0016887">
    <property type="term" value="F:ATP hydrolysis activity"/>
    <property type="evidence" value="ECO:0007669"/>
    <property type="project" value="InterPro"/>
</dbReference>
<dbReference type="Gene3D" id="3.40.50.300">
    <property type="entry name" value="P-loop containing nucleotide triphosphate hydrolases"/>
    <property type="match status" value="1"/>
</dbReference>
<dbReference type="FunFam" id="3.40.50.300:FF:000032">
    <property type="entry name" value="Export ABC transporter ATP-binding protein"/>
    <property type="match status" value="1"/>
</dbReference>
<dbReference type="PANTHER" id="PTHR42798:SF4">
    <property type="entry name" value="ABC TRANSPORTER DOMAIN-CONTAINING PROTEIN"/>
    <property type="match status" value="1"/>
</dbReference>
<evidence type="ECO:0000313" key="6">
    <source>
        <dbReference type="EMBL" id="MCY9606622.1"/>
    </source>
</evidence>
<keyword evidence="9" id="KW-1185">Reference proteome</keyword>
<evidence type="ECO:0000259" key="5">
    <source>
        <dbReference type="PROSITE" id="PS50893"/>
    </source>
</evidence>
<reference evidence="7 8" key="1">
    <citation type="submission" date="2019-07" db="EMBL/GenBank/DDBJ databases">
        <title>Paenibacillus thiaminolyticus NRRL B-4156.</title>
        <authorList>
            <person name="Hehnly C."/>
            <person name="Zhang L."/>
        </authorList>
    </citation>
    <scope>NUCLEOTIDE SEQUENCE [LARGE SCALE GENOMIC DNA]</scope>
    <source>
        <strain evidence="7 8">NRRL B-4156</strain>
    </source>
</reference>
<feature type="domain" description="ABC transporter" evidence="5">
    <location>
        <begin position="5"/>
        <end position="231"/>
    </location>
</feature>
<evidence type="ECO:0000256" key="2">
    <source>
        <dbReference type="ARBA" id="ARBA00022448"/>
    </source>
</evidence>
<dbReference type="EMBL" id="JAMDMM010000014">
    <property type="protein sequence ID" value="MCY9606622.1"/>
    <property type="molecule type" value="Genomic_DNA"/>
</dbReference>
<organism evidence="7 8">
    <name type="scientific">Paenibacillus thiaminolyticus</name>
    <name type="common">Bacillus thiaminolyticus</name>
    <dbReference type="NCBI Taxonomy" id="49283"/>
    <lineage>
        <taxon>Bacteria</taxon>
        <taxon>Bacillati</taxon>
        <taxon>Bacillota</taxon>
        <taxon>Bacilli</taxon>
        <taxon>Bacillales</taxon>
        <taxon>Paenibacillaceae</taxon>
        <taxon>Paenibacillus</taxon>
    </lineage>
</organism>
<dbReference type="InterPro" id="IPR003593">
    <property type="entry name" value="AAA+_ATPase"/>
</dbReference>
<dbReference type="SUPFAM" id="SSF52540">
    <property type="entry name" value="P-loop containing nucleoside triphosphate hydrolases"/>
    <property type="match status" value="1"/>
</dbReference>
<evidence type="ECO:0000256" key="3">
    <source>
        <dbReference type="ARBA" id="ARBA00022741"/>
    </source>
</evidence>
<name>A0AAP9IZC0_PANTH</name>
<dbReference type="RefSeq" id="WP_087443759.1">
    <property type="nucleotide sequence ID" value="NZ_CABMNB010000036.1"/>
</dbReference>
<dbReference type="PROSITE" id="PS50893">
    <property type="entry name" value="ABC_TRANSPORTER_2"/>
    <property type="match status" value="1"/>
</dbReference>
<dbReference type="PANTHER" id="PTHR42798">
    <property type="entry name" value="LIPOPROTEIN-RELEASING SYSTEM ATP-BINDING PROTEIN LOLD"/>
    <property type="match status" value="1"/>
</dbReference>
<dbReference type="Proteomes" id="UP000315377">
    <property type="component" value="Chromosome"/>
</dbReference>
<dbReference type="InterPro" id="IPR003439">
    <property type="entry name" value="ABC_transporter-like_ATP-bd"/>
</dbReference>
<accession>A0AAP9IZC0</accession>
<dbReference type="GO" id="GO:0005524">
    <property type="term" value="F:ATP binding"/>
    <property type="evidence" value="ECO:0007669"/>
    <property type="project" value="UniProtKB-KW"/>
</dbReference>
<keyword evidence="2" id="KW-0813">Transport</keyword>
<protein>
    <submittedName>
        <fullName evidence="7">ABC transporter ATP-binding protein</fullName>
    </submittedName>
</protein>
<dbReference type="InterPro" id="IPR027417">
    <property type="entry name" value="P-loop_NTPase"/>
</dbReference>
<evidence type="ECO:0000256" key="1">
    <source>
        <dbReference type="ARBA" id="ARBA00005417"/>
    </source>
</evidence>